<reference evidence="18 19" key="1">
    <citation type="submission" date="2019-01" db="EMBL/GenBank/DDBJ databases">
        <title>A draft genome assembly of the solar-powered sea slug Elysia chlorotica.</title>
        <authorList>
            <person name="Cai H."/>
            <person name="Li Q."/>
            <person name="Fang X."/>
            <person name="Li J."/>
            <person name="Curtis N.E."/>
            <person name="Altenburger A."/>
            <person name="Shibata T."/>
            <person name="Feng M."/>
            <person name="Maeda T."/>
            <person name="Schwartz J.A."/>
            <person name="Shigenobu S."/>
            <person name="Lundholm N."/>
            <person name="Nishiyama T."/>
            <person name="Yang H."/>
            <person name="Hasebe M."/>
            <person name="Li S."/>
            <person name="Pierce S.K."/>
            <person name="Wang J."/>
        </authorList>
    </citation>
    <scope>NUCLEOTIDE SEQUENCE [LARGE SCALE GENOMIC DNA]</scope>
    <source>
        <strain evidence="18">EC2010</strain>
        <tissue evidence="18">Whole organism of an adult</tissue>
    </source>
</reference>
<name>A0A3S1BJ39_ELYCH</name>
<dbReference type="InterPro" id="IPR000306">
    <property type="entry name" value="Znf_FYVE"/>
</dbReference>
<feature type="region of interest" description="Disordered" evidence="16">
    <location>
        <begin position="377"/>
        <end position="465"/>
    </location>
</feature>
<comment type="similarity">
    <text evidence="3">Belongs to the rabaptin family.</text>
</comment>
<comment type="subcellular location">
    <subcellularLocation>
        <location evidence="2">Cytoplasm</location>
    </subcellularLocation>
    <subcellularLocation>
        <location evidence="1">Early endosome</location>
    </subcellularLocation>
</comment>
<dbReference type="Pfam" id="PF01363">
    <property type="entry name" value="FYVE"/>
    <property type="match status" value="1"/>
</dbReference>
<feature type="compositionally biased region" description="Basic and acidic residues" evidence="16">
    <location>
        <begin position="249"/>
        <end position="259"/>
    </location>
</feature>
<keyword evidence="13 15" id="KW-0175">Coiled coil</keyword>
<evidence type="ECO:0000313" key="18">
    <source>
        <dbReference type="EMBL" id="RUS84817.1"/>
    </source>
</evidence>
<evidence type="ECO:0000259" key="17">
    <source>
        <dbReference type="PROSITE" id="PS50178"/>
    </source>
</evidence>
<dbReference type="PANTHER" id="PTHR31179:SF7">
    <property type="entry name" value="FYVE-TYPE DOMAIN-CONTAINING PROTEIN"/>
    <property type="match status" value="1"/>
</dbReference>
<keyword evidence="8" id="KW-0479">Metal-binding</keyword>
<keyword evidence="19" id="KW-1185">Reference proteome</keyword>
<dbReference type="PROSITE" id="PS50178">
    <property type="entry name" value="ZF_FYVE"/>
    <property type="match status" value="1"/>
</dbReference>
<dbReference type="InterPro" id="IPR015390">
    <property type="entry name" value="Rabaptin_Rab5-bd_dom"/>
</dbReference>
<feature type="domain" description="FYVE-type" evidence="17">
    <location>
        <begin position="899"/>
        <end position="950"/>
    </location>
</feature>
<dbReference type="InterPro" id="IPR003914">
    <property type="entry name" value="Rabaptin"/>
</dbReference>
<keyword evidence="7" id="KW-0254">Endocytosis</keyword>
<evidence type="ECO:0000256" key="12">
    <source>
        <dbReference type="ARBA" id="ARBA00022927"/>
    </source>
</evidence>
<evidence type="ECO:0000256" key="11">
    <source>
        <dbReference type="ARBA" id="ARBA00022833"/>
    </source>
</evidence>
<feature type="coiled-coil region" evidence="15">
    <location>
        <begin position="584"/>
        <end position="710"/>
    </location>
</feature>
<dbReference type="InterPro" id="IPR013083">
    <property type="entry name" value="Znf_RING/FYVE/PHD"/>
</dbReference>
<dbReference type="STRING" id="188477.A0A3S1BJ39"/>
<feature type="compositionally biased region" description="Low complexity" evidence="16">
    <location>
        <begin position="456"/>
        <end position="465"/>
    </location>
</feature>
<feature type="compositionally biased region" description="Basic and acidic residues" evidence="16">
    <location>
        <begin position="379"/>
        <end position="425"/>
    </location>
</feature>
<evidence type="ECO:0000256" key="5">
    <source>
        <dbReference type="ARBA" id="ARBA00022490"/>
    </source>
</evidence>
<evidence type="ECO:0000256" key="7">
    <source>
        <dbReference type="ARBA" id="ARBA00022583"/>
    </source>
</evidence>
<evidence type="ECO:0000313" key="19">
    <source>
        <dbReference type="Proteomes" id="UP000271974"/>
    </source>
</evidence>
<dbReference type="GO" id="GO:0005769">
    <property type="term" value="C:early endosome"/>
    <property type="evidence" value="ECO:0007669"/>
    <property type="project" value="UniProtKB-SubCell"/>
</dbReference>
<dbReference type="Gene3D" id="3.30.40.10">
    <property type="entry name" value="Zinc/RING finger domain, C3HC4 (zinc finger)"/>
    <property type="match status" value="1"/>
</dbReference>
<evidence type="ECO:0000256" key="14">
    <source>
        <dbReference type="PROSITE-ProRule" id="PRU00091"/>
    </source>
</evidence>
<evidence type="ECO:0000256" key="13">
    <source>
        <dbReference type="ARBA" id="ARBA00023054"/>
    </source>
</evidence>
<evidence type="ECO:0000256" key="9">
    <source>
        <dbReference type="ARBA" id="ARBA00022753"/>
    </source>
</evidence>
<dbReference type="GO" id="GO:0008270">
    <property type="term" value="F:zinc ion binding"/>
    <property type="evidence" value="ECO:0007669"/>
    <property type="project" value="UniProtKB-KW"/>
</dbReference>
<evidence type="ECO:0000256" key="10">
    <source>
        <dbReference type="ARBA" id="ARBA00022771"/>
    </source>
</evidence>
<accession>A0A3S1BJ39</accession>
<evidence type="ECO:0000256" key="16">
    <source>
        <dbReference type="SAM" id="MobiDB-lite"/>
    </source>
</evidence>
<feature type="region of interest" description="Disordered" evidence="16">
    <location>
        <begin position="249"/>
        <end position="269"/>
    </location>
</feature>
<dbReference type="Proteomes" id="UP000271974">
    <property type="component" value="Unassembled WGS sequence"/>
</dbReference>
<feature type="region of interest" description="Disordered" evidence="16">
    <location>
        <begin position="1"/>
        <end position="20"/>
    </location>
</feature>
<dbReference type="OrthoDB" id="79940at2759"/>
<dbReference type="InterPro" id="IPR011011">
    <property type="entry name" value="Znf_FYVE_PHD"/>
</dbReference>
<dbReference type="GO" id="GO:0015031">
    <property type="term" value="P:protein transport"/>
    <property type="evidence" value="ECO:0007669"/>
    <property type="project" value="UniProtKB-KW"/>
</dbReference>
<dbReference type="FunFam" id="1.20.5.730:FF:000005">
    <property type="entry name" value="RABaptiN (Rab effector)"/>
    <property type="match status" value="1"/>
</dbReference>
<keyword evidence="9" id="KW-0967">Endosome</keyword>
<dbReference type="EMBL" id="RQTK01000192">
    <property type="protein sequence ID" value="RUS84817.1"/>
    <property type="molecule type" value="Genomic_DNA"/>
</dbReference>
<comment type="caution">
    <text evidence="18">The sequence shown here is derived from an EMBL/GenBank/DDBJ whole genome shotgun (WGS) entry which is preliminary data.</text>
</comment>
<keyword evidence="4" id="KW-0813">Transport</keyword>
<proteinExistence type="inferred from homology"/>
<dbReference type="InterPro" id="IPR017455">
    <property type="entry name" value="Znf_FYVE-rel"/>
</dbReference>
<dbReference type="Pfam" id="PF09311">
    <property type="entry name" value="Rab5-bind"/>
    <property type="match status" value="1"/>
</dbReference>
<dbReference type="Pfam" id="PF03528">
    <property type="entry name" value="Rabaptin"/>
    <property type="match status" value="2"/>
</dbReference>
<dbReference type="AlphaFoldDB" id="A0A3S1BJ39"/>
<sequence>MASEGSTEDTNSPTGDDVDSQLSLLKQQKAELEKDFGIKRAKFRELFLQKEEELKQEREKCQASELRAQEVESRLTKLQKDMERVTSELEGVRTAAAVSEANKQEEIRSVVANYQQELASLQQLLQEAAETASDNTAAQYESERNKLVSLNENYEEEIQELRTKLSQEREGFLSSVAKSIKRVGASASLSAEHENLEESMKKAQEDAQILKSVVVPLEMEIKSLKGQLEAVQGKLASSENRLASYMKKDAKGQDGDHGTGRASPSLPDLDSITDLNEKVEKLFLYLKAEKAARTDLEMYVAVLSTQKGVVQEDADRVSEELQEVCRLLEEEKQSHEALKQTWQMANDQFLESQRLMMMDLRRMEGVLTTEQQRQIAELQQKDEEREAQEKKVKTLEEKRERQERQEQERRKLTQSRQEERERLKSEGSSGTPTHLSTEASAAGPAPTGTSSRFKKSSSSSEISSSAENGVFLDSGIHPDCRSLNDADGALRGSRESIEGMTAVRISPEKVLNLPSLSAAQMKAITDPNPESEAHKSLLASHKSKPGAHKFNYEGKRLVSEREWALLQEEMRTSREKLGRPCSMCSNYEAQLQAVQEKMKDGQAELKRCQRALASEQQTSQRLLEYQAELEEALKSKAEEAQTQISSLTTKLQECEKYVKDFREHMSTVHLQLQDHCKLLADDRGEVQKELLNLQEENDKLVDKYSKTAQQLQNEDISLPNNLEEMQLLLLKYREEIISAKVAKEHAEETMRGQVAFLRSQVTGEQQERATLEEALTQEISSLQAQVDEVDTAKKELELEATKRAEAETKLRETEALLKASQSKSKAFILKMQEKLEDVDRKRSKFESENAGLRGKIQSLQVDLDNSEAVQRDFVKLSQSLQIQLEKIRQAENEVRWQHEDDIDDCSNCKQTFTVTRRKHHCRHCGRIFCADCTTKSVNSGPNFRPAKVCDVPHHPGEGRHAVLQLRAAGHSRLRPGIHTRCGGVRGARKIMIQGTCKAANHSAE</sequence>
<feature type="coiled-coil region" evidence="15">
    <location>
        <begin position="311"/>
        <end position="341"/>
    </location>
</feature>
<evidence type="ECO:0000256" key="3">
    <source>
        <dbReference type="ARBA" id="ARBA00006603"/>
    </source>
</evidence>
<feature type="coiled-coil region" evidence="15">
    <location>
        <begin position="772"/>
        <end position="848"/>
    </location>
</feature>
<dbReference type="SUPFAM" id="SSF57903">
    <property type="entry name" value="FYVE/PHD zinc finger"/>
    <property type="match status" value="1"/>
</dbReference>
<keyword evidence="10 14" id="KW-0863">Zinc-finger</keyword>
<evidence type="ECO:0000256" key="15">
    <source>
        <dbReference type="SAM" id="Coils"/>
    </source>
</evidence>
<protein>
    <recommendedName>
        <fullName evidence="17">FYVE-type domain-containing protein</fullName>
    </recommendedName>
</protein>
<dbReference type="GO" id="GO:0008083">
    <property type="term" value="F:growth factor activity"/>
    <property type="evidence" value="ECO:0007669"/>
    <property type="project" value="InterPro"/>
</dbReference>
<evidence type="ECO:0000256" key="4">
    <source>
        <dbReference type="ARBA" id="ARBA00022448"/>
    </source>
</evidence>
<dbReference type="Gene3D" id="1.20.5.730">
    <property type="entry name" value="Single helix bin"/>
    <property type="match status" value="1"/>
</dbReference>
<feature type="compositionally biased region" description="Polar residues" evidence="16">
    <location>
        <begin position="426"/>
        <end position="439"/>
    </location>
</feature>
<dbReference type="SMART" id="SM00064">
    <property type="entry name" value="FYVE"/>
    <property type="match status" value="1"/>
</dbReference>
<gene>
    <name evidence="18" type="ORF">EGW08_007432</name>
</gene>
<dbReference type="CDD" id="cd15739">
    <property type="entry name" value="FYVE_RABE_unchar"/>
    <property type="match status" value="1"/>
</dbReference>
<dbReference type="PRINTS" id="PR01432">
    <property type="entry name" value="RABAPTIN"/>
</dbReference>
<evidence type="ECO:0000256" key="1">
    <source>
        <dbReference type="ARBA" id="ARBA00004412"/>
    </source>
</evidence>
<dbReference type="InterPro" id="IPR018514">
    <property type="entry name" value="Rabaptin_CC"/>
</dbReference>
<keyword evidence="12" id="KW-0653">Protein transport</keyword>
<keyword evidence="5" id="KW-0963">Cytoplasm</keyword>
<dbReference type="GO" id="GO:0006897">
    <property type="term" value="P:endocytosis"/>
    <property type="evidence" value="ECO:0007669"/>
    <property type="project" value="UniProtKB-KW"/>
</dbReference>
<evidence type="ECO:0000256" key="8">
    <source>
        <dbReference type="ARBA" id="ARBA00022723"/>
    </source>
</evidence>
<dbReference type="PANTHER" id="PTHR31179">
    <property type="entry name" value="RAB GTPASE-BINDING EFFECTOR PROTEIN"/>
    <property type="match status" value="1"/>
</dbReference>
<dbReference type="SUPFAM" id="SSF103652">
    <property type="entry name" value="G protein-binding domain"/>
    <property type="match status" value="1"/>
</dbReference>
<evidence type="ECO:0000256" key="6">
    <source>
        <dbReference type="ARBA" id="ARBA00022553"/>
    </source>
</evidence>
<keyword evidence="6" id="KW-0597">Phosphoprotein</keyword>
<keyword evidence="11" id="KW-0862">Zinc</keyword>
<organism evidence="18 19">
    <name type="scientific">Elysia chlorotica</name>
    <name type="common">Eastern emerald elysia</name>
    <name type="synonym">Sea slug</name>
    <dbReference type="NCBI Taxonomy" id="188477"/>
    <lineage>
        <taxon>Eukaryota</taxon>
        <taxon>Metazoa</taxon>
        <taxon>Spiralia</taxon>
        <taxon>Lophotrochozoa</taxon>
        <taxon>Mollusca</taxon>
        <taxon>Gastropoda</taxon>
        <taxon>Heterobranchia</taxon>
        <taxon>Euthyneura</taxon>
        <taxon>Panpulmonata</taxon>
        <taxon>Sacoglossa</taxon>
        <taxon>Placobranchoidea</taxon>
        <taxon>Plakobranchidae</taxon>
        <taxon>Elysia</taxon>
    </lineage>
</organism>
<dbReference type="GO" id="GO:0005096">
    <property type="term" value="F:GTPase activator activity"/>
    <property type="evidence" value="ECO:0007669"/>
    <property type="project" value="InterPro"/>
</dbReference>
<evidence type="ECO:0000256" key="2">
    <source>
        <dbReference type="ARBA" id="ARBA00004496"/>
    </source>
</evidence>